<feature type="compositionally biased region" description="Polar residues" evidence="1">
    <location>
        <begin position="618"/>
        <end position="640"/>
    </location>
</feature>
<evidence type="ECO:0000313" key="2">
    <source>
        <dbReference type="Ensembl" id="ENSTNIP00000000855.1"/>
    </source>
</evidence>
<feature type="compositionally biased region" description="Polar residues" evidence="1">
    <location>
        <begin position="56"/>
        <end position="72"/>
    </location>
</feature>
<dbReference type="GeneTree" id="ENSGT00390000009714"/>
<feature type="compositionally biased region" description="Polar residues" evidence="1">
    <location>
        <begin position="32"/>
        <end position="48"/>
    </location>
</feature>
<dbReference type="GO" id="GO:1904888">
    <property type="term" value="P:cranial skeletal system development"/>
    <property type="evidence" value="ECO:0007669"/>
    <property type="project" value="Ensembl"/>
</dbReference>
<dbReference type="HOGENOM" id="CLU_012839_0_0_1"/>
<dbReference type="AlphaFoldDB" id="H3BXZ0"/>
<dbReference type="InterPro" id="IPR031447">
    <property type="entry name" value="MNR"/>
</dbReference>
<feature type="region of interest" description="Disordered" evidence="1">
    <location>
        <begin position="492"/>
        <end position="514"/>
    </location>
</feature>
<reference evidence="3" key="1">
    <citation type="journal article" date="2004" name="Nature">
        <title>Genome duplication in the teleost fish Tetraodon nigroviridis reveals the early vertebrate proto-karyotype.</title>
        <authorList>
            <person name="Jaillon O."/>
            <person name="Aury J.-M."/>
            <person name="Brunet F."/>
            <person name="Petit J.-L."/>
            <person name="Stange-Thomann N."/>
            <person name="Mauceli E."/>
            <person name="Bouneau L."/>
            <person name="Fischer C."/>
            <person name="Ozouf-Costaz C."/>
            <person name="Bernot A."/>
            <person name="Nicaud S."/>
            <person name="Jaffe D."/>
            <person name="Fisher S."/>
            <person name="Lutfalla G."/>
            <person name="Dossat C."/>
            <person name="Segurens B."/>
            <person name="Dasilva C."/>
            <person name="Salanoubat M."/>
            <person name="Levy M."/>
            <person name="Boudet N."/>
            <person name="Castellano S."/>
            <person name="Anthouard V."/>
            <person name="Jubin C."/>
            <person name="Castelli V."/>
            <person name="Katinka M."/>
            <person name="Vacherie B."/>
            <person name="Biemont C."/>
            <person name="Skalli Z."/>
            <person name="Cattolico L."/>
            <person name="Poulain J."/>
            <person name="De Berardinis V."/>
            <person name="Cruaud C."/>
            <person name="Duprat S."/>
            <person name="Brottier P."/>
            <person name="Coutanceau J.-P."/>
            <person name="Gouzy J."/>
            <person name="Parra G."/>
            <person name="Lardier G."/>
            <person name="Chapple C."/>
            <person name="McKernan K.J."/>
            <person name="McEwan P."/>
            <person name="Bosak S."/>
            <person name="Kellis M."/>
            <person name="Volff J.-N."/>
            <person name="Guigo R."/>
            <person name="Zody M.C."/>
            <person name="Mesirov J."/>
            <person name="Lindblad-Toh K."/>
            <person name="Birren B."/>
            <person name="Nusbaum C."/>
            <person name="Kahn D."/>
            <person name="Robinson-Rechavi M."/>
            <person name="Laudet V."/>
            <person name="Schachter V."/>
            <person name="Quetier F."/>
            <person name="Saurin W."/>
            <person name="Scarpelli C."/>
            <person name="Wincker P."/>
            <person name="Lander E.S."/>
            <person name="Weissenbach J."/>
            <person name="Roest Crollius H."/>
        </authorList>
    </citation>
    <scope>NUCLEOTIDE SEQUENCE [LARGE SCALE GENOMIC DNA]</scope>
</reference>
<dbReference type="Proteomes" id="UP000007303">
    <property type="component" value="Unassembled WGS sequence"/>
</dbReference>
<feature type="region of interest" description="Disordered" evidence="1">
    <location>
        <begin position="755"/>
        <end position="781"/>
    </location>
</feature>
<sequence length="863" mass="96843">SSIPFSVLSEERLNAAVKLAKRDLRRWHRQSLTKSPTSASQEVTFWQTSDEEELQEQSSTPVKTNLLASTPKSKSRPLGTKLPVQRSQNSCISVPQFGRSPPNRDPGPAQVEEMKKGSLSQAFQKLLNQLDVYIQKVEELVNRGGKTVTVPEEPLDLDEQQKLETRRQKQAAHSARVVYVLQLQVNEVQADVGKFQNQNAWDIKKPSVTNRLAALHRRTLRALRVIIHQLSDHGKVPSYHRELVQLIQQLSICSAQVKEEGSSALSDSALQVFHKLEVLNSALGKQMKTMHVQACRPQRKSPKRSSQPITAPWGLSESPVGEARKNVPSKRALLEVYWPPVVFNWSHDGVKEKKQQANKERGSLVLKLLSRYYLLAPVMLKGHLETKTSSTISIFSISTDKPITLRKPRSSLQKPPNRSKVLQAGVEWLVHQRELQRQAQSKAQHATVSSQLRVTQAPHREHSVPWKPTSPHSPPLQRCADWLKGGYQSIGVSSPPQSFQQASQSGRKLQDQRQSSCRLAREAWLGKMTMPKLDRLKQPNKEMPECVQKISLFYGPNSSSKILNESSLICVSCFFRSEVLSPTQWADRAEHQGGERVQSLPDDAQFLTQQEAERQRRGNQPSAQDAKMSNSSAVANNTQVKGDPLKDAAMVAWGYDPDRQLDDPTLQNMLLRIEEMQREQDEVRRRCASIMYSDPLFWDPARAAAQEYRAMFQLPLRYSPQPIRLTVPALKQTPAANIILKEPVDTGYSLVSDNSLSEEASQDEQQRGSSLAFPGPAGESRTTVISVPGSALKNIREYREMYERYLRTAPHEAVASISPWAVADSLAEGLLSEALAEVAAEFESIMGEYAEAVFTSEFLSPVR</sequence>
<dbReference type="FunCoup" id="H3BXZ0">
    <property type="interactions" value="718"/>
</dbReference>
<keyword evidence="3" id="KW-1185">Reference proteome</keyword>
<dbReference type="GO" id="GO:0034451">
    <property type="term" value="C:centriolar satellite"/>
    <property type="evidence" value="ECO:0007669"/>
    <property type="project" value="TreeGrafter"/>
</dbReference>
<feature type="region of interest" description="Disordered" evidence="1">
    <location>
        <begin position="294"/>
        <end position="322"/>
    </location>
</feature>
<dbReference type="Pfam" id="PF15718">
    <property type="entry name" value="MNR"/>
    <property type="match status" value="1"/>
</dbReference>
<dbReference type="Ensembl" id="ENSTNIT00000003889.1">
    <property type="protein sequence ID" value="ENSTNIP00000000855.1"/>
    <property type="gene ID" value="ENSTNIG00000000198.1"/>
</dbReference>
<feature type="region of interest" description="Disordered" evidence="1">
    <location>
        <begin position="441"/>
        <end position="475"/>
    </location>
</feature>
<name>H3BXZ0_TETNG</name>
<dbReference type="OMA" id="LERPWNG"/>
<feature type="compositionally biased region" description="Polar residues" evidence="1">
    <location>
        <begin position="441"/>
        <end position="454"/>
    </location>
</feature>
<feature type="compositionally biased region" description="Low complexity" evidence="1">
    <location>
        <begin position="493"/>
        <end position="505"/>
    </location>
</feature>
<dbReference type="PANTHER" id="PTHR15732:SF4">
    <property type="entry name" value="PROTEIN MOONRAKER"/>
    <property type="match status" value="1"/>
</dbReference>
<reference evidence="2" key="2">
    <citation type="submission" date="2025-08" db="UniProtKB">
        <authorList>
            <consortium name="Ensembl"/>
        </authorList>
    </citation>
    <scope>IDENTIFICATION</scope>
</reference>
<feature type="region of interest" description="Disordered" evidence="1">
    <location>
        <begin position="610"/>
        <end position="641"/>
    </location>
</feature>
<protein>
    <submittedName>
        <fullName evidence="2">Si:dkey-243i1.1</fullName>
    </submittedName>
</protein>
<dbReference type="InParanoid" id="H3BXZ0"/>
<dbReference type="GO" id="GO:0071539">
    <property type="term" value="P:protein localization to centrosome"/>
    <property type="evidence" value="ECO:0007669"/>
    <property type="project" value="TreeGrafter"/>
</dbReference>
<dbReference type="STRING" id="99883.ENSTNIP00000000855"/>
<accession>H3BXZ0</accession>
<evidence type="ECO:0000256" key="1">
    <source>
        <dbReference type="SAM" id="MobiDB-lite"/>
    </source>
</evidence>
<dbReference type="GO" id="GO:0007099">
    <property type="term" value="P:centriole replication"/>
    <property type="evidence" value="ECO:0007669"/>
    <property type="project" value="InterPro"/>
</dbReference>
<organism evidence="2 3">
    <name type="scientific">Tetraodon nigroviridis</name>
    <name type="common">Spotted green pufferfish</name>
    <name type="synonym">Chelonodon nigroviridis</name>
    <dbReference type="NCBI Taxonomy" id="99883"/>
    <lineage>
        <taxon>Eukaryota</taxon>
        <taxon>Metazoa</taxon>
        <taxon>Chordata</taxon>
        <taxon>Craniata</taxon>
        <taxon>Vertebrata</taxon>
        <taxon>Euteleostomi</taxon>
        <taxon>Actinopterygii</taxon>
        <taxon>Neopterygii</taxon>
        <taxon>Teleostei</taxon>
        <taxon>Neoteleostei</taxon>
        <taxon>Acanthomorphata</taxon>
        <taxon>Eupercaria</taxon>
        <taxon>Tetraodontiformes</taxon>
        <taxon>Tetradontoidea</taxon>
        <taxon>Tetraodontidae</taxon>
        <taxon>Tetraodon</taxon>
    </lineage>
</organism>
<feature type="region of interest" description="Disordered" evidence="1">
    <location>
        <begin position="29"/>
        <end position="116"/>
    </location>
</feature>
<dbReference type="PANTHER" id="PTHR15732">
    <property type="entry name" value="PROTEIN MOONRAKER"/>
    <property type="match status" value="1"/>
</dbReference>
<proteinExistence type="predicted"/>
<evidence type="ECO:0000313" key="3">
    <source>
        <dbReference type="Proteomes" id="UP000007303"/>
    </source>
</evidence>
<reference evidence="2" key="3">
    <citation type="submission" date="2025-09" db="UniProtKB">
        <authorList>
            <consortium name="Ensembl"/>
        </authorList>
    </citation>
    <scope>IDENTIFICATION</scope>
</reference>